<evidence type="ECO:0000256" key="2">
    <source>
        <dbReference type="ARBA" id="ARBA00023002"/>
    </source>
</evidence>
<comment type="caution">
    <text evidence="4">The sequence shown here is derived from an EMBL/GenBank/DDBJ whole genome shotgun (WGS) entry which is preliminary data.</text>
</comment>
<name>A0ABU7L5R6_9NOCA</name>
<dbReference type="CDD" id="cd07089">
    <property type="entry name" value="ALDH_CddD-AldA-like"/>
    <property type="match status" value="1"/>
</dbReference>
<dbReference type="InterPro" id="IPR015590">
    <property type="entry name" value="Aldehyde_DH_dom"/>
</dbReference>
<dbReference type="PANTHER" id="PTHR42804">
    <property type="entry name" value="ALDEHYDE DEHYDROGENASE"/>
    <property type="match status" value="1"/>
</dbReference>
<feature type="domain" description="Aldehyde dehydrogenase" evidence="3">
    <location>
        <begin position="35"/>
        <end position="492"/>
    </location>
</feature>
<organism evidence="4 5">
    <name type="scientific">Rhodococcus artemisiae</name>
    <dbReference type="NCBI Taxonomy" id="714159"/>
    <lineage>
        <taxon>Bacteria</taxon>
        <taxon>Bacillati</taxon>
        <taxon>Actinomycetota</taxon>
        <taxon>Actinomycetes</taxon>
        <taxon>Mycobacteriales</taxon>
        <taxon>Nocardiaceae</taxon>
        <taxon>Rhodococcus</taxon>
    </lineage>
</organism>
<dbReference type="Gene3D" id="3.40.309.10">
    <property type="entry name" value="Aldehyde Dehydrogenase, Chain A, domain 2"/>
    <property type="match status" value="1"/>
</dbReference>
<dbReference type="PANTHER" id="PTHR42804:SF1">
    <property type="entry name" value="ALDEHYDE DEHYDROGENASE-RELATED"/>
    <property type="match status" value="1"/>
</dbReference>
<evidence type="ECO:0000256" key="1">
    <source>
        <dbReference type="ARBA" id="ARBA00009986"/>
    </source>
</evidence>
<accession>A0ABU7L5R6</accession>
<dbReference type="RefSeq" id="WP_330132167.1">
    <property type="nucleotide sequence ID" value="NZ_JAUTXY010000002.1"/>
</dbReference>
<keyword evidence="2" id="KW-0560">Oxidoreductase</keyword>
<gene>
    <name evidence="4" type="ORF">Q7514_05085</name>
</gene>
<dbReference type="Proteomes" id="UP001336020">
    <property type="component" value="Unassembled WGS sequence"/>
</dbReference>
<dbReference type="EMBL" id="JAUTXY010000002">
    <property type="protein sequence ID" value="MEE2056900.1"/>
    <property type="molecule type" value="Genomic_DNA"/>
</dbReference>
<protein>
    <submittedName>
        <fullName evidence="4">Aldehyde dehydrogenase family protein</fullName>
    </submittedName>
</protein>
<sequence length="499" mass="52741">MSPQDNGSTAVVDGATSTGVTKPLLIDGELVTLDKTFPSYNPATGELYGHAPDAGVDEAEAAVAAARRAFDTTTWATDAEFRANCLDQLYQALQDNKEELRELLMGEVGATRVLTHGNQLEAPLEIVKYYADLLRTYPLTEELGEIEIRGQQHRRWIDKEAAGVVAAITAYNYPVQLAMAKLAPALAAGCTVVLKGAPDTPLVTNALGEIIKEHTDIPAGVVNVLSSSGIPVGEVMTTHPEVDVVTFTGSTPVGAQIMAAAAATMKKVFTELGGKSALIVLDDADLDMVAQFAAFSICSHAGQGCALTTRLVVPREKHDEIVARVAGFMANVPFGDPTNPKMYMGPLISAKQRDKVDGLVQRAIEAGATLATGGKAVEPGYFYEPTLLANVDPSSEIAQEEAFGPVLAVIPHDGDDDAVRIANDSKYGLSGGVLTADEQRGIAIGRRIRTGTFSINGGNYFTPDMPFGGYKQSGIGREMSAHGLEEFLETKAYAAAVKA</sequence>
<keyword evidence="5" id="KW-1185">Reference proteome</keyword>
<reference evidence="4 5" key="1">
    <citation type="submission" date="2023-07" db="EMBL/GenBank/DDBJ databases">
        <authorList>
            <person name="Girao M."/>
            <person name="Carvalho M.F."/>
        </authorList>
    </citation>
    <scope>NUCLEOTIDE SEQUENCE [LARGE SCALE GENOMIC DNA]</scope>
    <source>
        <strain evidence="4 5">YIM65754</strain>
    </source>
</reference>
<comment type="similarity">
    <text evidence="1">Belongs to the aldehyde dehydrogenase family.</text>
</comment>
<dbReference type="Gene3D" id="3.40.605.10">
    <property type="entry name" value="Aldehyde Dehydrogenase, Chain A, domain 1"/>
    <property type="match status" value="1"/>
</dbReference>
<dbReference type="InterPro" id="IPR016161">
    <property type="entry name" value="Ald_DH/histidinol_DH"/>
</dbReference>
<dbReference type="SUPFAM" id="SSF53720">
    <property type="entry name" value="ALDH-like"/>
    <property type="match status" value="1"/>
</dbReference>
<dbReference type="InterPro" id="IPR016163">
    <property type="entry name" value="Ald_DH_C"/>
</dbReference>
<dbReference type="Pfam" id="PF00171">
    <property type="entry name" value="Aldedh"/>
    <property type="match status" value="1"/>
</dbReference>
<dbReference type="InterPro" id="IPR016162">
    <property type="entry name" value="Ald_DH_N"/>
</dbReference>
<evidence type="ECO:0000259" key="3">
    <source>
        <dbReference type="Pfam" id="PF00171"/>
    </source>
</evidence>
<evidence type="ECO:0000313" key="5">
    <source>
        <dbReference type="Proteomes" id="UP001336020"/>
    </source>
</evidence>
<evidence type="ECO:0000313" key="4">
    <source>
        <dbReference type="EMBL" id="MEE2056900.1"/>
    </source>
</evidence>
<proteinExistence type="inferred from homology"/>